<keyword evidence="3" id="KW-1185">Reference proteome</keyword>
<sequence>MRLGLLALLLFPILSDASVWLKQHYVKSTGTTEMRTEFILTEGAFPEGKPQALSGSAAYYLRDREGHVSERNISSAVVPFEPPYKGNYHLFVEERYVEAGILHVLLAKTRSYNMHGNISTSLASEIRGKTIGSYYGKPPLPEIPFEIVMQRPIKHHHINCCIYSGDIARFKIYFRQKAQQNIPLTVVTQTGWRNRFLPDDTGMIAFEIPRNSYADIHTDKRHKEWMLIEAAYTEAASGVYNSVPYTSVRYTMSIPLSFHSSPLEYTSELSGFFTVLGVMLVFSLGAYYHRRRKRKTPTEIWFDDDA</sequence>
<keyword evidence="1" id="KW-0472">Membrane</keyword>
<protein>
    <recommendedName>
        <fullName evidence="4">DUF2207 domain-containing protein</fullName>
    </recommendedName>
</protein>
<keyword evidence="1" id="KW-1133">Transmembrane helix</keyword>
<evidence type="ECO:0000313" key="3">
    <source>
        <dbReference type="Proteomes" id="UP001447842"/>
    </source>
</evidence>
<dbReference type="EMBL" id="CP147920">
    <property type="protein sequence ID" value="XAU14039.1"/>
    <property type="molecule type" value="Genomic_DNA"/>
</dbReference>
<evidence type="ECO:0000313" key="2">
    <source>
        <dbReference type="EMBL" id="XAU14039.1"/>
    </source>
</evidence>
<proteinExistence type="predicted"/>
<dbReference type="Proteomes" id="UP001447842">
    <property type="component" value="Chromosome"/>
</dbReference>
<gene>
    <name evidence="2" type="ORF">WCY31_07185</name>
</gene>
<evidence type="ECO:0008006" key="4">
    <source>
        <dbReference type="Google" id="ProtNLM"/>
    </source>
</evidence>
<name>A0ABZ3H8V9_9BACT</name>
<evidence type="ECO:0000256" key="1">
    <source>
        <dbReference type="SAM" id="Phobius"/>
    </source>
</evidence>
<accession>A0ABZ3H8V9</accession>
<dbReference type="RefSeq" id="WP_345971872.1">
    <property type="nucleotide sequence ID" value="NZ_CP147920.1"/>
</dbReference>
<keyword evidence="1" id="KW-0812">Transmembrane</keyword>
<reference evidence="2 3" key="1">
    <citation type="submission" date="2024-03" db="EMBL/GenBank/DDBJ databases">
        <title>Sulfurimonas sp. HSL3-1.</title>
        <authorList>
            <person name="Wang S."/>
        </authorList>
    </citation>
    <scope>NUCLEOTIDE SEQUENCE [LARGE SCALE GENOMIC DNA]</scope>
    <source>
        <strain evidence="2 3">HSL3-1</strain>
    </source>
</reference>
<feature type="transmembrane region" description="Helical" evidence="1">
    <location>
        <begin position="269"/>
        <end position="288"/>
    </location>
</feature>
<organism evidence="2 3">
    <name type="scientific">Sulfurimonas diazotrophicus</name>
    <dbReference type="NCBI Taxonomy" id="3131939"/>
    <lineage>
        <taxon>Bacteria</taxon>
        <taxon>Pseudomonadati</taxon>
        <taxon>Campylobacterota</taxon>
        <taxon>Epsilonproteobacteria</taxon>
        <taxon>Campylobacterales</taxon>
        <taxon>Sulfurimonadaceae</taxon>
        <taxon>Sulfurimonas</taxon>
    </lineage>
</organism>